<dbReference type="FunFam" id="3.20.20.140:FF:000014">
    <property type="entry name" value="5-methylthioadenosine/S-adenosylhomocysteine deaminase"/>
    <property type="match status" value="1"/>
</dbReference>
<proteinExistence type="predicted"/>
<reference evidence="5 6" key="1">
    <citation type="submission" date="2017-04" db="EMBL/GenBank/DDBJ databases">
        <title>Draft genome sequence of Marssonina coronaria NL1: causal agent of apple blotch.</title>
        <authorList>
            <person name="Cheng Q."/>
        </authorList>
    </citation>
    <scope>NUCLEOTIDE SEQUENCE [LARGE SCALE GENOMIC DNA]</scope>
    <source>
        <strain evidence="5 6">NL1</strain>
    </source>
</reference>
<dbReference type="AlphaFoldDB" id="A0A218YSV6"/>
<dbReference type="GO" id="GO:0046872">
    <property type="term" value="F:metal ion binding"/>
    <property type="evidence" value="ECO:0007669"/>
    <property type="project" value="UniProtKB-KW"/>
</dbReference>
<keyword evidence="6" id="KW-1185">Reference proteome</keyword>
<dbReference type="PANTHER" id="PTHR43794:SF11">
    <property type="entry name" value="AMIDOHYDROLASE-RELATED DOMAIN-CONTAINING PROTEIN"/>
    <property type="match status" value="1"/>
</dbReference>
<evidence type="ECO:0000259" key="4">
    <source>
        <dbReference type="Pfam" id="PF01979"/>
    </source>
</evidence>
<dbReference type="Pfam" id="PF01979">
    <property type="entry name" value="Amidohydro_1"/>
    <property type="match status" value="1"/>
</dbReference>
<keyword evidence="1" id="KW-0479">Metal-binding</keyword>
<keyword evidence="3" id="KW-0862">Zinc</keyword>
<dbReference type="InterPro" id="IPR006680">
    <property type="entry name" value="Amidohydro-rel"/>
</dbReference>
<dbReference type="Gene3D" id="2.30.40.10">
    <property type="entry name" value="Urease, subunit C, domain 1"/>
    <property type="match status" value="1"/>
</dbReference>
<sequence>MASSHATAPPSVLYAHATVITVNESRDIYADGGILVVGSVIRDVGTAARLLASYPGTTVCDLSNHIVIPGLVSTHMHMVQSLFRGTADDCDLVTWMCDRIWVMQGNVLPAEAHAGARLSMAEMLLGGTTTFLESLWAERYGFEQLVRAVEESGIRGCLGKVVMDVNPDQPAFRNRMHAGLVEGRESLESAIRMWERFDGAADGRVHVWFGARTPGGVTTAFLTRMCAEARARGIRITMHCLEEEMDRDVFEQLGTAPMAYCDSIGLLSERTVLIHMCWVDGDDIARLRATGTHVAHCPASNMKLGSGFCPVPQLLESGVNVGIGCDGAPCNNMLDMFQEMRLAAVIHKGHARDPKVVSAEAALEMATINGARALGLSGPGGIGSLETGKKADFVGIPLKRPHQVPSYDPVATVVYATTAADVSLVVVDGKVVVEKGVLKTMDAEQVMRDAIAAGKAVIRRAGLETTIVPKWPVIRD</sequence>
<comment type="caution">
    <text evidence="5">The sequence shown here is derived from an EMBL/GenBank/DDBJ whole genome shotgun (WGS) entry which is preliminary data.</text>
</comment>
<dbReference type="SUPFAM" id="SSF51556">
    <property type="entry name" value="Metallo-dependent hydrolases"/>
    <property type="match status" value="1"/>
</dbReference>
<dbReference type="OrthoDB" id="194468at2759"/>
<dbReference type="InterPro" id="IPR050287">
    <property type="entry name" value="MTA/SAH_deaminase"/>
</dbReference>
<keyword evidence="2" id="KW-0378">Hydrolase</keyword>
<evidence type="ECO:0000256" key="2">
    <source>
        <dbReference type="ARBA" id="ARBA00022801"/>
    </source>
</evidence>
<dbReference type="CDD" id="cd01298">
    <property type="entry name" value="ATZ_TRZ_like"/>
    <property type="match status" value="1"/>
</dbReference>
<dbReference type="GO" id="GO:0016814">
    <property type="term" value="F:hydrolase activity, acting on carbon-nitrogen (but not peptide) bonds, in cyclic amidines"/>
    <property type="evidence" value="ECO:0007669"/>
    <property type="project" value="UniProtKB-ARBA"/>
</dbReference>
<dbReference type="GO" id="GO:0019239">
    <property type="term" value="F:deaminase activity"/>
    <property type="evidence" value="ECO:0007669"/>
    <property type="project" value="UniProtKB-ARBA"/>
</dbReference>
<dbReference type="STRING" id="503106.A0A218YSV6"/>
<gene>
    <name evidence="5" type="ORF">B2J93_8209</name>
</gene>
<dbReference type="Proteomes" id="UP000242519">
    <property type="component" value="Unassembled WGS sequence"/>
</dbReference>
<dbReference type="SUPFAM" id="SSF51338">
    <property type="entry name" value="Composite domain of metallo-dependent hydrolases"/>
    <property type="match status" value="2"/>
</dbReference>
<dbReference type="EMBL" id="MZNU01000414">
    <property type="protein sequence ID" value="OWO97984.1"/>
    <property type="molecule type" value="Genomic_DNA"/>
</dbReference>
<protein>
    <recommendedName>
        <fullName evidence="4">Amidohydrolase-related domain-containing protein</fullName>
    </recommendedName>
</protein>
<dbReference type="PANTHER" id="PTHR43794">
    <property type="entry name" value="AMINOHYDROLASE SSNA-RELATED"/>
    <property type="match status" value="1"/>
</dbReference>
<organism evidence="5 6">
    <name type="scientific">Diplocarpon coronariae</name>
    <dbReference type="NCBI Taxonomy" id="2795749"/>
    <lineage>
        <taxon>Eukaryota</taxon>
        <taxon>Fungi</taxon>
        <taxon>Dikarya</taxon>
        <taxon>Ascomycota</taxon>
        <taxon>Pezizomycotina</taxon>
        <taxon>Leotiomycetes</taxon>
        <taxon>Helotiales</taxon>
        <taxon>Drepanopezizaceae</taxon>
        <taxon>Diplocarpon</taxon>
    </lineage>
</organism>
<dbReference type="InParanoid" id="A0A218YSV6"/>
<evidence type="ECO:0000313" key="5">
    <source>
        <dbReference type="EMBL" id="OWO97984.1"/>
    </source>
</evidence>
<name>A0A218YSV6_9HELO</name>
<dbReference type="InterPro" id="IPR032466">
    <property type="entry name" value="Metal_Hydrolase"/>
</dbReference>
<dbReference type="InterPro" id="IPR011059">
    <property type="entry name" value="Metal-dep_hydrolase_composite"/>
</dbReference>
<evidence type="ECO:0000256" key="1">
    <source>
        <dbReference type="ARBA" id="ARBA00022723"/>
    </source>
</evidence>
<dbReference type="Gene3D" id="3.20.20.140">
    <property type="entry name" value="Metal-dependent hydrolases"/>
    <property type="match status" value="1"/>
</dbReference>
<accession>A0A218YSV6</accession>
<feature type="domain" description="Amidohydrolase-related" evidence="4">
    <location>
        <begin position="66"/>
        <end position="432"/>
    </location>
</feature>
<evidence type="ECO:0000256" key="3">
    <source>
        <dbReference type="ARBA" id="ARBA00022833"/>
    </source>
</evidence>
<evidence type="ECO:0000313" key="6">
    <source>
        <dbReference type="Proteomes" id="UP000242519"/>
    </source>
</evidence>